<feature type="transmembrane region" description="Helical" evidence="1">
    <location>
        <begin position="115"/>
        <end position="133"/>
    </location>
</feature>
<dbReference type="RefSeq" id="WP_209550771.1">
    <property type="nucleotide sequence ID" value="NZ_QFAY01000003.1"/>
</dbReference>
<feature type="transmembrane region" description="Helical" evidence="1">
    <location>
        <begin position="145"/>
        <end position="163"/>
    </location>
</feature>
<accession>A0ABS5AUE3</accession>
<name>A0ABS5AUE3_9STRE</name>
<evidence type="ECO:0000256" key="1">
    <source>
        <dbReference type="SAM" id="Phobius"/>
    </source>
</evidence>
<evidence type="ECO:0000313" key="2">
    <source>
        <dbReference type="EMBL" id="MBP2620203.1"/>
    </source>
</evidence>
<keyword evidence="1" id="KW-1133">Transmembrane helix</keyword>
<reference evidence="2 3" key="1">
    <citation type="submission" date="2018-05" db="EMBL/GenBank/DDBJ databases">
        <title>Draft genome sequence of Streptococcus panodentis CCUG 70867T.</title>
        <authorList>
            <person name="Salva-Serra F."/>
            <person name="Mendez V."/>
            <person name="Jaen-Luchoro D."/>
            <person name="Gonzales-Siles L."/>
            <person name="Karlsson R."/>
            <person name="Engstrom-Jakobsson H."/>
            <person name="Busquets A."/>
            <person name="Gomila M."/>
            <person name="Pineiro-Iglesias B."/>
            <person name="Bennasar-Figueras A."/>
            <person name="Seeger M."/>
            <person name="Moore E."/>
        </authorList>
    </citation>
    <scope>NUCLEOTIDE SEQUENCE [LARGE SCALE GENOMIC DNA]</scope>
    <source>
        <strain evidence="2 3">CCUG 70867</strain>
    </source>
</reference>
<gene>
    <name evidence="2" type="ORF">DHL47_02405</name>
</gene>
<comment type="caution">
    <text evidence="2">The sequence shown here is derived from an EMBL/GenBank/DDBJ whole genome shotgun (WGS) entry which is preliminary data.</text>
</comment>
<protein>
    <recommendedName>
        <fullName evidence="4">Integral membrane protein</fullName>
    </recommendedName>
</protein>
<dbReference type="Proteomes" id="UP001519349">
    <property type="component" value="Unassembled WGS sequence"/>
</dbReference>
<keyword evidence="3" id="KW-1185">Reference proteome</keyword>
<organism evidence="2 3">
    <name type="scientific">Streptococcus panodentis</name>
    <dbReference type="NCBI Taxonomy" id="1581472"/>
    <lineage>
        <taxon>Bacteria</taxon>
        <taxon>Bacillati</taxon>
        <taxon>Bacillota</taxon>
        <taxon>Bacilli</taxon>
        <taxon>Lactobacillales</taxon>
        <taxon>Streptococcaceae</taxon>
        <taxon>Streptococcus</taxon>
    </lineage>
</organism>
<dbReference type="EMBL" id="QFAY01000003">
    <property type="protein sequence ID" value="MBP2620203.1"/>
    <property type="molecule type" value="Genomic_DNA"/>
</dbReference>
<feature type="transmembrane region" description="Helical" evidence="1">
    <location>
        <begin position="53"/>
        <end position="73"/>
    </location>
</feature>
<sequence>MKKYSLIEFICSLTLLLLPALYGFSVSSRLPQVMSSRFDLAGNVTTYMDKHLFLILIPLVMLAAQLLVFGASIAKPLLNKNFEHLIRWIIPLINLIIYPATIYRNLHQGFPMTKLAFLSIGLLLVVLGNYLPKKVQADREPLPRKLAYAVMGAGLVLFAAGLFI</sequence>
<proteinExistence type="predicted"/>
<keyword evidence="1" id="KW-0812">Transmembrane</keyword>
<evidence type="ECO:0008006" key="4">
    <source>
        <dbReference type="Google" id="ProtNLM"/>
    </source>
</evidence>
<evidence type="ECO:0000313" key="3">
    <source>
        <dbReference type="Proteomes" id="UP001519349"/>
    </source>
</evidence>
<keyword evidence="1" id="KW-0472">Membrane</keyword>
<feature type="transmembrane region" description="Helical" evidence="1">
    <location>
        <begin position="85"/>
        <end position="103"/>
    </location>
</feature>